<dbReference type="InterPro" id="IPR021903">
    <property type="entry name" value="DUF3515"/>
</dbReference>
<keyword evidence="1" id="KW-0812">Transmembrane</keyword>
<evidence type="ECO:0000313" key="3">
    <source>
        <dbReference type="Proteomes" id="UP001432000"/>
    </source>
</evidence>
<dbReference type="EMBL" id="CP147846">
    <property type="protein sequence ID" value="WXG71665.1"/>
    <property type="molecule type" value="Genomic_DNA"/>
</dbReference>
<protein>
    <submittedName>
        <fullName evidence="2">DUF3515 domain-containing protein</fullName>
    </submittedName>
</protein>
<accession>A0ABZ2PRH6</accession>
<organism evidence="2 3">
    <name type="scientific">Rhodococcus sovatensis</name>
    <dbReference type="NCBI Taxonomy" id="1805840"/>
    <lineage>
        <taxon>Bacteria</taxon>
        <taxon>Bacillati</taxon>
        <taxon>Actinomycetota</taxon>
        <taxon>Actinomycetes</taxon>
        <taxon>Mycobacteriales</taxon>
        <taxon>Nocardiaceae</taxon>
        <taxon>Rhodococcus</taxon>
    </lineage>
</organism>
<name>A0ABZ2PRH6_9NOCA</name>
<keyword evidence="1" id="KW-1133">Transmembrane helix</keyword>
<gene>
    <name evidence="2" type="ORF">WDS16_11990</name>
</gene>
<feature type="transmembrane region" description="Helical" evidence="1">
    <location>
        <begin position="20"/>
        <end position="42"/>
    </location>
</feature>
<proteinExistence type="predicted"/>
<evidence type="ECO:0000256" key="1">
    <source>
        <dbReference type="SAM" id="Phobius"/>
    </source>
</evidence>
<keyword evidence="3" id="KW-1185">Reference proteome</keyword>
<reference evidence="2 3" key="1">
    <citation type="submission" date="2024-03" db="EMBL/GenBank/DDBJ databases">
        <title>Natural products discovery in diverse microorganisms through a two-stage MS feature dereplication strategy.</title>
        <authorList>
            <person name="Zhang R."/>
        </authorList>
    </citation>
    <scope>NUCLEOTIDE SEQUENCE [LARGE SCALE GENOMIC DNA]</scope>
    <source>
        <strain evidence="2 3">18930</strain>
    </source>
</reference>
<dbReference type="Pfam" id="PF12028">
    <property type="entry name" value="DUF3515"/>
    <property type="match status" value="1"/>
</dbReference>
<sequence length="191" mass="19343">MTIEPQSPEPQSSERRHPAVIATAVALPIALLVGVIVAAVTVSGNATRPPEALGPVDAPAAESSGCAALLDALPQALGDYTQTELVDPAPTGARAYAPDDDASEAIVLRCGLPRPAGFDVASALQVVNGVQWFEVSGADTGIDASTWYTVDRPVYVALTIPGGSGPTPLQDASDSIAAALPQTALDPAPLQ</sequence>
<keyword evidence="1" id="KW-0472">Membrane</keyword>
<evidence type="ECO:0000313" key="2">
    <source>
        <dbReference type="EMBL" id="WXG71665.1"/>
    </source>
</evidence>
<dbReference type="Proteomes" id="UP001432000">
    <property type="component" value="Chromosome"/>
</dbReference>